<dbReference type="InterPro" id="IPR003829">
    <property type="entry name" value="Pirin_N_dom"/>
</dbReference>
<dbReference type="EMBL" id="SZWF01000007">
    <property type="protein sequence ID" value="KAA9394390.1"/>
    <property type="molecule type" value="Genomic_DNA"/>
</dbReference>
<dbReference type="InterPro" id="IPR011051">
    <property type="entry name" value="RmlC_Cupin_sf"/>
</dbReference>
<dbReference type="Pfam" id="PF02678">
    <property type="entry name" value="Pirin"/>
    <property type="match status" value="1"/>
</dbReference>
<keyword evidence="2" id="KW-0408">Iron</keyword>
<feature type="binding site" evidence="2">
    <location>
        <position position="86"/>
    </location>
    <ligand>
        <name>Fe cation</name>
        <dbReference type="ChEBI" id="CHEBI:24875"/>
    </ligand>
</feature>
<evidence type="ECO:0000256" key="1">
    <source>
        <dbReference type="ARBA" id="ARBA00008416"/>
    </source>
</evidence>
<feature type="binding site" evidence="2">
    <location>
        <position position="40"/>
    </location>
    <ligand>
        <name>Fe cation</name>
        <dbReference type="ChEBI" id="CHEBI:24875"/>
    </ligand>
</feature>
<evidence type="ECO:0000259" key="5">
    <source>
        <dbReference type="Pfam" id="PF02678"/>
    </source>
</evidence>
<sequence length="304" mass="32890">MTVRRTLPQRRRSLVGAWCFLDSYGPDDISATNGMNVPRHPHTGLATVSWLYTGEIDHLDSAGNSARVRPGEMNLMLAGRGITHQEFSAPQTTVLHGAQLWYALPDSTREMEHEFIHYVPEAVVGDGWRLSVFLGSLAGSSSPVETRTPPLLGAELIMEPGASIDLTLDPAFEHALLVDRGAPVADGVALPKDHLAYFAPQRGELRVVATDDDGAVRILLLGGEPLGEQIVMWWNFIGRSHEEVEAYRAIYQHEIGLEEAPAPGQLQAAGLPAGDAPRFGPYPAGQPAPLPAPVLPNARLRSRG</sequence>
<feature type="domain" description="Pirin C-terminal" evidence="6">
    <location>
        <begin position="155"/>
        <end position="252"/>
    </location>
</feature>
<comment type="similarity">
    <text evidence="1 3">Belongs to the pirin family.</text>
</comment>
<dbReference type="PANTHER" id="PTHR13903:SF8">
    <property type="entry name" value="PIRIN"/>
    <property type="match status" value="1"/>
</dbReference>
<evidence type="ECO:0000256" key="4">
    <source>
        <dbReference type="SAM" id="MobiDB-lite"/>
    </source>
</evidence>
<feature type="compositionally biased region" description="Pro residues" evidence="4">
    <location>
        <begin position="284"/>
        <end position="294"/>
    </location>
</feature>
<protein>
    <submittedName>
        <fullName evidence="7">Pirin family protein</fullName>
    </submittedName>
</protein>
<gene>
    <name evidence="7" type="ORF">FCK90_07175</name>
</gene>
<dbReference type="InterPro" id="IPR014710">
    <property type="entry name" value="RmlC-like_jellyroll"/>
</dbReference>
<keyword evidence="8" id="KW-1185">Reference proteome</keyword>
<evidence type="ECO:0000256" key="2">
    <source>
        <dbReference type="PIRSR" id="PIRSR006232-1"/>
    </source>
</evidence>
<feature type="compositionally biased region" description="Low complexity" evidence="4">
    <location>
        <begin position="295"/>
        <end position="304"/>
    </location>
</feature>
<proteinExistence type="inferred from homology"/>
<evidence type="ECO:0000256" key="3">
    <source>
        <dbReference type="RuleBase" id="RU003457"/>
    </source>
</evidence>
<evidence type="ECO:0000313" key="8">
    <source>
        <dbReference type="Proteomes" id="UP000325957"/>
    </source>
</evidence>
<comment type="caution">
    <text evidence="7">The sequence shown here is derived from an EMBL/GenBank/DDBJ whole genome shotgun (WGS) entry which is preliminary data.</text>
</comment>
<comment type="cofactor">
    <cofactor evidence="2">
        <name>Fe cation</name>
        <dbReference type="ChEBI" id="CHEBI:24875"/>
    </cofactor>
    <text evidence="2">Binds 1 Fe cation per subunit.</text>
</comment>
<evidence type="ECO:0000259" key="6">
    <source>
        <dbReference type="Pfam" id="PF05726"/>
    </source>
</evidence>
<dbReference type="OrthoDB" id="9780903at2"/>
<dbReference type="Gene3D" id="2.60.120.10">
    <property type="entry name" value="Jelly Rolls"/>
    <property type="match status" value="1"/>
</dbReference>
<dbReference type="Proteomes" id="UP000325957">
    <property type="component" value="Unassembled WGS sequence"/>
</dbReference>
<evidence type="ECO:0000313" key="7">
    <source>
        <dbReference type="EMBL" id="KAA9394390.1"/>
    </source>
</evidence>
<feature type="region of interest" description="Disordered" evidence="4">
    <location>
        <begin position="266"/>
        <end position="304"/>
    </location>
</feature>
<dbReference type="CDD" id="cd02247">
    <property type="entry name" value="cupin_pirin_C"/>
    <property type="match status" value="1"/>
</dbReference>
<keyword evidence="2" id="KW-0479">Metal-binding</keyword>
<accession>A0A5J5KYM0</accession>
<organism evidence="7 8">
    <name type="scientific">Kocuria coralli</name>
    <dbReference type="NCBI Taxonomy" id="1461025"/>
    <lineage>
        <taxon>Bacteria</taxon>
        <taxon>Bacillati</taxon>
        <taxon>Actinomycetota</taxon>
        <taxon>Actinomycetes</taxon>
        <taxon>Micrococcales</taxon>
        <taxon>Micrococcaceae</taxon>
        <taxon>Kocuria</taxon>
    </lineage>
</organism>
<dbReference type="InterPro" id="IPR008778">
    <property type="entry name" value="Pirin_C_dom"/>
</dbReference>
<feature type="domain" description="Pirin N-terminal" evidence="5">
    <location>
        <begin position="3"/>
        <end position="101"/>
    </location>
</feature>
<dbReference type="GO" id="GO:0046872">
    <property type="term" value="F:metal ion binding"/>
    <property type="evidence" value="ECO:0007669"/>
    <property type="project" value="UniProtKB-KW"/>
</dbReference>
<name>A0A5J5KYM0_9MICC</name>
<dbReference type="PIRSF" id="PIRSF006232">
    <property type="entry name" value="Pirin"/>
    <property type="match status" value="1"/>
</dbReference>
<reference evidence="7 8" key="1">
    <citation type="submission" date="2019-05" db="EMBL/GenBank/DDBJ databases">
        <title>Kocuria coralli sp. nov., a novel actinobacterium isolated from coral reef seawater.</title>
        <authorList>
            <person name="Li J."/>
        </authorList>
    </citation>
    <scope>NUCLEOTIDE SEQUENCE [LARGE SCALE GENOMIC DNA]</scope>
    <source>
        <strain evidence="7 8">SCSIO 13007</strain>
    </source>
</reference>
<feature type="binding site" evidence="2">
    <location>
        <position position="42"/>
    </location>
    <ligand>
        <name>Fe cation</name>
        <dbReference type="ChEBI" id="CHEBI:24875"/>
    </ligand>
</feature>
<feature type="binding site" evidence="2">
    <location>
        <position position="84"/>
    </location>
    <ligand>
        <name>Fe cation</name>
        <dbReference type="ChEBI" id="CHEBI:24875"/>
    </ligand>
</feature>
<dbReference type="InterPro" id="IPR012093">
    <property type="entry name" value="Pirin"/>
</dbReference>
<dbReference type="AlphaFoldDB" id="A0A5J5KYM0"/>
<dbReference type="PANTHER" id="PTHR13903">
    <property type="entry name" value="PIRIN-RELATED"/>
    <property type="match status" value="1"/>
</dbReference>
<dbReference type="Pfam" id="PF05726">
    <property type="entry name" value="Pirin_C"/>
    <property type="match status" value="1"/>
</dbReference>
<dbReference type="SUPFAM" id="SSF51182">
    <property type="entry name" value="RmlC-like cupins"/>
    <property type="match status" value="1"/>
</dbReference>